<feature type="domain" description="BFD-like [2Fe-2S]-binding" evidence="10">
    <location>
        <begin position="2"/>
        <end position="51"/>
    </location>
</feature>
<evidence type="ECO:0000256" key="4">
    <source>
        <dbReference type="ARBA" id="ARBA00022982"/>
    </source>
</evidence>
<evidence type="ECO:0000256" key="5">
    <source>
        <dbReference type="ARBA" id="ARBA00023004"/>
    </source>
</evidence>
<dbReference type="AlphaFoldDB" id="A0A2W4R602"/>
<dbReference type="Proteomes" id="UP000249396">
    <property type="component" value="Unassembled WGS sequence"/>
</dbReference>
<comment type="similarity">
    <text evidence="9">Belongs to the Bfd family.</text>
</comment>
<name>A0A2W4R602_9GAMM</name>
<dbReference type="Pfam" id="PF04324">
    <property type="entry name" value="Fer2_BFD"/>
    <property type="match status" value="1"/>
</dbReference>
<dbReference type="GO" id="GO:0046872">
    <property type="term" value="F:metal ion binding"/>
    <property type="evidence" value="ECO:0007669"/>
    <property type="project" value="UniProtKB-KW"/>
</dbReference>
<comment type="cofactor">
    <cofactor evidence="7">
        <name>[2Fe-2S] cluster</name>
        <dbReference type="ChEBI" id="CHEBI:190135"/>
    </cofactor>
</comment>
<gene>
    <name evidence="11" type="ORF">DM484_11380</name>
</gene>
<evidence type="ECO:0000256" key="1">
    <source>
        <dbReference type="ARBA" id="ARBA00022448"/>
    </source>
</evidence>
<proteinExistence type="inferred from homology"/>
<accession>A0A2W4R602</accession>
<dbReference type="PANTHER" id="PTHR37424:SF1">
    <property type="entry name" value="BACTERIOFERRITIN-ASSOCIATED FERREDOXIN"/>
    <property type="match status" value="1"/>
</dbReference>
<keyword evidence="1" id="KW-0813">Transport</keyword>
<evidence type="ECO:0000256" key="2">
    <source>
        <dbReference type="ARBA" id="ARBA00022714"/>
    </source>
</evidence>
<keyword evidence="6" id="KW-0411">Iron-sulfur</keyword>
<dbReference type="InterPro" id="IPR007419">
    <property type="entry name" value="BFD-like_2Fe2S-bd_dom"/>
</dbReference>
<dbReference type="PANTHER" id="PTHR37424">
    <property type="entry name" value="BACTERIOFERRITIN-ASSOCIATED FERREDOXIN"/>
    <property type="match status" value="1"/>
</dbReference>
<keyword evidence="5" id="KW-0408">Iron</keyword>
<dbReference type="GO" id="GO:0051537">
    <property type="term" value="F:2 iron, 2 sulfur cluster binding"/>
    <property type="evidence" value="ECO:0007669"/>
    <property type="project" value="UniProtKB-KW"/>
</dbReference>
<keyword evidence="3" id="KW-0479">Metal-binding</keyword>
<evidence type="ECO:0000256" key="8">
    <source>
        <dbReference type="ARBA" id="ARBA00039386"/>
    </source>
</evidence>
<dbReference type="Gene3D" id="1.10.10.1100">
    <property type="entry name" value="BFD-like [2Fe-2S]-binding domain"/>
    <property type="match status" value="1"/>
</dbReference>
<comment type="caution">
    <text evidence="11">The sequence shown here is derived from an EMBL/GenBank/DDBJ whole genome shotgun (WGS) entry which is preliminary data.</text>
</comment>
<evidence type="ECO:0000256" key="3">
    <source>
        <dbReference type="ARBA" id="ARBA00022723"/>
    </source>
</evidence>
<evidence type="ECO:0000256" key="9">
    <source>
        <dbReference type="ARBA" id="ARBA00046332"/>
    </source>
</evidence>
<dbReference type="InterPro" id="IPR041854">
    <property type="entry name" value="BFD-like_2Fe2S-bd_dom_sf"/>
</dbReference>
<reference evidence="11 12" key="1">
    <citation type="journal article" date="2018" name="Aquat. Microb. Ecol.">
        <title>Gammaproteobacterial methanotrophs dominate.</title>
        <authorList>
            <person name="Rissanen A.J."/>
            <person name="Saarenheimo J."/>
            <person name="Tiirola M."/>
            <person name="Peura S."/>
            <person name="Aalto S.L."/>
            <person name="Karvinen A."/>
            <person name="Nykanen H."/>
        </authorList>
    </citation>
    <scope>NUCLEOTIDE SEQUENCE [LARGE SCALE GENOMIC DNA]</scope>
    <source>
        <strain evidence="11">AMbin10</strain>
    </source>
</reference>
<keyword evidence="2" id="KW-0001">2Fe-2S</keyword>
<organism evidence="11 12">
    <name type="scientific">Candidatus Methylumidiphilus alinenensis</name>
    <dbReference type="NCBI Taxonomy" id="2202197"/>
    <lineage>
        <taxon>Bacteria</taxon>
        <taxon>Pseudomonadati</taxon>
        <taxon>Pseudomonadota</taxon>
        <taxon>Gammaproteobacteria</taxon>
        <taxon>Methylococcales</taxon>
        <taxon>Candidatus Methylumidiphilus</taxon>
    </lineage>
</organism>
<sequence length="68" mass="7667">MYVCICKNVTDRQIRQAVYQQDVSSIRELRACLGACDQCGKCVRDAREIIQGATSERRMLQTHSAMAS</sequence>
<dbReference type="InterPro" id="IPR052371">
    <property type="entry name" value="BFD-associated_ferredoxin"/>
</dbReference>
<evidence type="ECO:0000259" key="10">
    <source>
        <dbReference type="Pfam" id="PF04324"/>
    </source>
</evidence>
<protein>
    <recommendedName>
        <fullName evidence="8">Bacterioferritin-associated ferredoxin</fullName>
    </recommendedName>
</protein>
<keyword evidence="4" id="KW-0249">Electron transport</keyword>
<evidence type="ECO:0000256" key="7">
    <source>
        <dbReference type="ARBA" id="ARBA00034078"/>
    </source>
</evidence>
<evidence type="ECO:0000256" key="6">
    <source>
        <dbReference type="ARBA" id="ARBA00023014"/>
    </source>
</evidence>
<dbReference type="EMBL" id="QJPH01000301">
    <property type="protein sequence ID" value="PZN79372.1"/>
    <property type="molecule type" value="Genomic_DNA"/>
</dbReference>
<evidence type="ECO:0000313" key="12">
    <source>
        <dbReference type="Proteomes" id="UP000249396"/>
    </source>
</evidence>
<evidence type="ECO:0000313" key="11">
    <source>
        <dbReference type="EMBL" id="PZN79372.1"/>
    </source>
</evidence>